<comment type="caution">
    <text evidence="9">The sequence shown here is derived from an EMBL/GenBank/DDBJ whole genome shotgun (WGS) entry which is preliminary data.</text>
</comment>
<dbReference type="SUPFAM" id="SSF55653">
    <property type="entry name" value="Ribosomal protein L9 C-domain"/>
    <property type="match status" value="1"/>
</dbReference>
<evidence type="ECO:0000256" key="5">
    <source>
        <dbReference type="ARBA" id="ARBA00023274"/>
    </source>
</evidence>
<dbReference type="GO" id="GO:0003735">
    <property type="term" value="F:structural constituent of ribosome"/>
    <property type="evidence" value="ECO:0007669"/>
    <property type="project" value="InterPro"/>
</dbReference>
<evidence type="ECO:0000256" key="6">
    <source>
        <dbReference type="ARBA" id="ARBA00035292"/>
    </source>
</evidence>
<dbReference type="PROSITE" id="PS00651">
    <property type="entry name" value="RIBOSOMAL_L9"/>
    <property type="match status" value="1"/>
</dbReference>
<dbReference type="Gene3D" id="3.40.5.10">
    <property type="entry name" value="Ribosomal protein L9, N-terminal domain"/>
    <property type="match status" value="1"/>
</dbReference>
<proteinExistence type="inferred from homology"/>
<keyword evidence="4 7" id="KW-0689">Ribosomal protein</keyword>
<reference evidence="9 10" key="1">
    <citation type="journal article" date="2015" name="Nature">
        <title>rRNA introns, odd ribosomes, and small enigmatic genomes across a large radiation of phyla.</title>
        <authorList>
            <person name="Brown C.T."/>
            <person name="Hug L.A."/>
            <person name="Thomas B.C."/>
            <person name="Sharon I."/>
            <person name="Castelle C.J."/>
            <person name="Singh A."/>
            <person name="Wilkins M.J."/>
            <person name="Williams K.H."/>
            <person name="Banfield J.F."/>
        </authorList>
    </citation>
    <scope>NUCLEOTIDE SEQUENCE [LARGE SCALE GENOMIC DNA]</scope>
</reference>
<dbReference type="Proteomes" id="UP000034951">
    <property type="component" value="Unassembled WGS sequence"/>
</dbReference>
<dbReference type="InterPro" id="IPR036935">
    <property type="entry name" value="Ribosomal_bL9_N_sf"/>
</dbReference>
<sequence length="149" mass="16797">MKIALLQNVPNLGEKGEIKDVSDGYGRNFLIKRKLAEILTPKLEKQLALQKEMREKSKIVVAKKYLILKKKIEELKLTFKTKIGETGKVFGSITPVKIIAELKKQGVNLEKEQVLSEPIKTLGEHKIKIKLPQGIETELKIAIEPSVSK</sequence>
<name>A0A0G1CAI6_9BACT</name>
<dbReference type="InterPro" id="IPR009027">
    <property type="entry name" value="Ribosomal_bL9/RNase_H1_N"/>
</dbReference>
<dbReference type="GO" id="GO:1990904">
    <property type="term" value="C:ribonucleoprotein complex"/>
    <property type="evidence" value="ECO:0007669"/>
    <property type="project" value="UniProtKB-KW"/>
</dbReference>
<evidence type="ECO:0000259" key="8">
    <source>
        <dbReference type="PROSITE" id="PS00651"/>
    </source>
</evidence>
<dbReference type="InterPro" id="IPR020070">
    <property type="entry name" value="Ribosomal_bL9_N"/>
</dbReference>
<evidence type="ECO:0000256" key="3">
    <source>
        <dbReference type="ARBA" id="ARBA00022884"/>
    </source>
</evidence>
<comment type="similarity">
    <text evidence="1 7">Belongs to the bacterial ribosomal protein bL9 family.</text>
</comment>
<evidence type="ECO:0000256" key="7">
    <source>
        <dbReference type="HAMAP-Rule" id="MF_00503"/>
    </source>
</evidence>
<dbReference type="EMBL" id="LCDE01000001">
    <property type="protein sequence ID" value="KKS46623.1"/>
    <property type="molecule type" value="Genomic_DNA"/>
</dbReference>
<dbReference type="InterPro" id="IPR020069">
    <property type="entry name" value="Ribosomal_bL9_C"/>
</dbReference>
<dbReference type="SUPFAM" id="SSF55658">
    <property type="entry name" value="L9 N-domain-like"/>
    <property type="match status" value="1"/>
</dbReference>
<dbReference type="AlphaFoldDB" id="A0A0G1CAI6"/>
<dbReference type="Pfam" id="PF01281">
    <property type="entry name" value="Ribosomal_L9_N"/>
    <property type="match status" value="1"/>
</dbReference>
<evidence type="ECO:0000313" key="10">
    <source>
        <dbReference type="Proteomes" id="UP000034951"/>
    </source>
</evidence>
<dbReference type="Gene3D" id="3.10.430.100">
    <property type="entry name" value="Ribosomal protein L9, C-terminal domain"/>
    <property type="match status" value="1"/>
</dbReference>
<accession>A0A0G1CAI6</accession>
<dbReference type="NCBIfam" id="TIGR00158">
    <property type="entry name" value="L9"/>
    <property type="match status" value="1"/>
</dbReference>
<evidence type="ECO:0000313" key="9">
    <source>
        <dbReference type="EMBL" id="KKS46623.1"/>
    </source>
</evidence>
<keyword evidence="2 7" id="KW-0699">rRNA-binding</keyword>
<dbReference type="GO" id="GO:0006412">
    <property type="term" value="P:translation"/>
    <property type="evidence" value="ECO:0007669"/>
    <property type="project" value="UniProtKB-UniRule"/>
</dbReference>
<dbReference type="InterPro" id="IPR036791">
    <property type="entry name" value="Ribosomal_bL9_C_sf"/>
</dbReference>
<dbReference type="InterPro" id="IPR020594">
    <property type="entry name" value="Ribosomal_bL9_bac/chp"/>
</dbReference>
<dbReference type="PANTHER" id="PTHR21368">
    <property type="entry name" value="50S RIBOSOMAL PROTEIN L9"/>
    <property type="match status" value="1"/>
</dbReference>
<evidence type="ECO:0000256" key="1">
    <source>
        <dbReference type="ARBA" id="ARBA00010605"/>
    </source>
</evidence>
<protein>
    <recommendedName>
        <fullName evidence="6 7">Large ribosomal subunit protein bL9</fullName>
    </recommendedName>
</protein>
<dbReference type="Pfam" id="PF03948">
    <property type="entry name" value="Ribosomal_L9_C"/>
    <property type="match status" value="1"/>
</dbReference>
<evidence type="ECO:0000256" key="4">
    <source>
        <dbReference type="ARBA" id="ARBA00022980"/>
    </source>
</evidence>
<dbReference type="GO" id="GO:0005840">
    <property type="term" value="C:ribosome"/>
    <property type="evidence" value="ECO:0007669"/>
    <property type="project" value="UniProtKB-KW"/>
</dbReference>
<evidence type="ECO:0000256" key="2">
    <source>
        <dbReference type="ARBA" id="ARBA00022730"/>
    </source>
</evidence>
<dbReference type="PATRIC" id="fig|1618609.3.peg.85"/>
<keyword evidence="5 7" id="KW-0687">Ribonucleoprotein</keyword>
<feature type="domain" description="Ribosomal protein L9" evidence="8">
    <location>
        <begin position="13"/>
        <end position="40"/>
    </location>
</feature>
<organism evidence="9 10">
    <name type="scientific">Candidatus Azambacteria bacterium GW2011_GWA1_42_19</name>
    <dbReference type="NCBI Taxonomy" id="1618609"/>
    <lineage>
        <taxon>Bacteria</taxon>
        <taxon>Candidatus Azamiibacteriota</taxon>
    </lineage>
</organism>
<dbReference type="GO" id="GO:0019843">
    <property type="term" value="F:rRNA binding"/>
    <property type="evidence" value="ECO:0007669"/>
    <property type="project" value="UniProtKB-UniRule"/>
</dbReference>
<gene>
    <name evidence="7" type="primary">rplI</name>
    <name evidence="9" type="ORF">UV10_C0001G0080</name>
</gene>
<comment type="function">
    <text evidence="7">Binds to the 23S rRNA.</text>
</comment>
<keyword evidence="3 7" id="KW-0694">RNA-binding</keyword>
<dbReference type="InterPro" id="IPR000244">
    <property type="entry name" value="Ribosomal_bL9"/>
</dbReference>
<dbReference type="HAMAP" id="MF_00503">
    <property type="entry name" value="Ribosomal_bL9"/>
    <property type="match status" value="1"/>
</dbReference>